<comment type="subcellular location">
    <subcellularLocation>
        <location evidence="1">Membrane</location>
        <topology evidence="1">Multi-pass membrane protein</topology>
    </subcellularLocation>
</comment>
<feature type="domain" description="Cytochrome oxidase subunit I profile" evidence="8">
    <location>
        <begin position="18"/>
        <end position="522"/>
    </location>
</feature>
<proteinExistence type="inferred from homology"/>
<dbReference type="SUPFAM" id="SSF81442">
    <property type="entry name" value="Cytochrome c oxidase subunit I-like"/>
    <property type="match status" value="1"/>
</dbReference>
<dbReference type="PROSITE" id="PS00077">
    <property type="entry name" value="COX1_CUB"/>
    <property type="match status" value="1"/>
</dbReference>
<dbReference type="PANTHER" id="PTHR10422">
    <property type="entry name" value="CYTOCHROME C OXIDASE SUBUNIT 1"/>
    <property type="match status" value="1"/>
</dbReference>
<evidence type="ECO:0000259" key="8">
    <source>
        <dbReference type="PROSITE" id="PS50855"/>
    </source>
</evidence>
<evidence type="ECO:0000256" key="3">
    <source>
        <dbReference type="ARBA" id="ARBA00022692"/>
    </source>
</evidence>
<keyword evidence="6" id="KW-0408">Iron</keyword>
<evidence type="ECO:0000256" key="5">
    <source>
        <dbReference type="ARBA" id="ARBA00023136"/>
    </source>
</evidence>
<dbReference type="Gene3D" id="1.20.210.10">
    <property type="entry name" value="Cytochrome c oxidase-like, subunit I domain"/>
    <property type="match status" value="1"/>
</dbReference>
<accession>A0A7C5X008</accession>
<feature type="transmembrane region" description="Helical" evidence="7">
    <location>
        <begin position="308"/>
        <end position="326"/>
    </location>
</feature>
<organism evidence="9">
    <name type="scientific">Thermocrinis ruber</name>
    <dbReference type="NCBI Taxonomy" id="75906"/>
    <lineage>
        <taxon>Bacteria</taxon>
        <taxon>Pseudomonadati</taxon>
        <taxon>Aquificota</taxon>
        <taxon>Aquificia</taxon>
        <taxon>Aquificales</taxon>
        <taxon>Aquificaceae</taxon>
        <taxon>Thermocrinis</taxon>
    </lineage>
</organism>
<dbReference type="InterPro" id="IPR000883">
    <property type="entry name" value="Cyt_C_Oxase_1"/>
</dbReference>
<dbReference type="InterPro" id="IPR023616">
    <property type="entry name" value="Cyt_c_oxase-like_su1_dom"/>
</dbReference>
<gene>
    <name evidence="9" type="ORF">ENN04_09035</name>
</gene>
<feature type="transmembrane region" description="Helical" evidence="7">
    <location>
        <begin position="152"/>
        <end position="175"/>
    </location>
</feature>
<evidence type="ECO:0000313" key="9">
    <source>
        <dbReference type="EMBL" id="HHO74752.1"/>
    </source>
</evidence>
<dbReference type="EMBL" id="DSAC01000113">
    <property type="protein sequence ID" value="HHO74752.1"/>
    <property type="molecule type" value="Genomic_DNA"/>
</dbReference>
<feature type="transmembrane region" description="Helical" evidence="7">
    <location>
        <begin position="380"/>
        <end position="404"/>
    </location>
</feature>
<evidence type="ECO:0000256" key="7">
    <source>
        <dbReference type="SAM" id="Phobius"/>
    </source>
</evidence>
<evidence type="ECO:0000256" key="1">
    <source>
        <dbReference type="ARBA" id="ARBA00004141"/>
    </source>
</evidence>
<reference evidence="9" key="1">
    <citation type="journal article" date="2020" name="mSystems">
        <title>Genome- and Community-Level Interaction Insights into Carbon Utilization and Element Cycling Functions of Hydrothermarchaeota in Hydrothermal Sediment.</title>
        <authorList>
            <person name="Zhou Z."/>
            <person name="Liu Y."/>
            <person name="Xu W."/>
            <person name="Pan J."/>
            <person name="Luo Z.H."/>
            <person name="Li M."/>
        </authorList>
    </citation>
    <scope>NUCLEOTIDE SEQUENCE [LARGE SCALE GENOMIC DNA]</scope>
    <source>
        <strain evidence="9">SpSt-114</strain>
    </source>
</reference>
<feature type="transmembrane region" description="Helical" evidence="7">
    <location>
        <begin position="239"/>
        <end position="263"/>
    </location>
</feature>
<dbReference type="AlphaFoldDB" id="A0A7C5X008"/>
<protein>
    <submittedName>
        <fullName evidence="9">Cytochrome C oxidase subunit I</fullName>
    </submittedName>
</protein>
<keyword evidence="2 6" id="KW-0679">Respiratory chain</keyword>
<dbReference type="InterPro" id="IPR023615">
    <property type="entry name" value="Cyt_c_Oxase_su1_BS"/>
</dbReference>
<feature type="transmembrane region" description="Helical" evidence="7">
    <location>
        <begin position="416"/>
        <end position="441"/>
    </location>
</feature>
<dbReference type="PROSITE" id="PS50855">
    <property type="entry name" value="COX1"/>
    <property type="match status" value="1"/>
</dbReference>
<dbReference type="PANTHER" id="PTHR10422:SF18">
    <property type="entry name" value="CYTOCHROME C OXIDASE SUBUNIT 1"/>
    <property type="match status" value="1"/>
</dbReference>
<keyword evidence="6" id="KW-0813">Transport</keyword>
<keyword evidence="6" id="KW-0479">Metal-binding</keyword>
<dbReference type="Pfam" id="PF00115">
    <property type="entry name" value="COX1"/>
    <property type="match status" value="1"/>
</dbReference>
<name>A0A7C5X008_9AQUI</name>
<keyword evidence="6" id="KW-0349">Heme</keyword>
<comment type="caution">
    <text evidence="9">The sequence shown here is derived from an EMBL/GenBank/DDBJ whole genome shotgun (WGS) entry which is preliminary data.</text>
</comment>
<dbReference type="GO" id="GO:0020037">
    <property type="term" value="F:heme binding"/>
    <property type="evidence" value="ECO:0007669"/>
    <property type="project" value="InterPro"/>
</dbReference>
<evidence type="ECO:0000256" key="2">
    <source>
        <dbReference type="ARBA" id="ARBA00022660"/>
    </source>
</evidence>
<dbReference type="PRINTS" id="PR01165">
    <property type="entry name" value="CYCOXIDASEI"/>
</dbReference>
<keyword evidence="6" id="KW-0249">Electron transport</keyword>
<feature type="transmembrane region" description="Helical" evidence="7">
    <location>
        <begin position="79"/>
        <end position="99"/>
    </location>
</feature>
<feature type="transmembrane region" description="Helical" evidence="7">
    <location>
        <begin position="461"/>
        <end position="484"/>
    </location>
</feature>
<dbReference type="GO" id="GO:0022904">
    <property type="term" value="P:respiratory electron transport chain"/>
    <property type="evidence" value="ECO:0007669"/>
    <property type="project" value="TreeGrafter"/>
</dbReference>
<dbReference type="GO" id="GO:0016020">
    <property type="term" value="C:membrane"/>
    <property type="evidence" value="ECO:0007669"/>
    <property type="project" value="UniProtKB-SubCell"/>
</dbReference>
<keyword evidence="5 7" id="KW-0472">Membrane</keyword>
<sequence length="541" mass="60993">MAVAGVHKPWFGATLKEWIFTTDHKKIGVMYGITSIIFFLIAGLSALGIRLELFQPGLQFMDEDHYNQLLTLHGVLMQFWWAVGIWGSFGNFLLPLMIGARDVAFPRLNALSYWLFFAASVMALLTLLPGSHIRMMWTGYPPFSLNDNAGPVAFYALVIHLLGASSLASAINLVVTNLSMRAPGISFKKMNLFLHSFLAMNVIQILGVPALAGAVTMLLLDKYFHTAFFDPTRGGDPILYQNIFWFYSHPVVYVMILPAFGLISEMVATFSRREIFGRTSMIFAIWGIAILGFMVWVHHMFTSGVPDWVRIVFSYTTVLIGVPTGIKIFNWIGTLYKGSIRLTTPMLYALSAIFMFLIGGLTGIPLGLPAFDIGVHDSHFVVAHFHYVLGMALTLAVLGGFHYWFPKLTGKMYNDLWSKVGLVLIMIGSNLFYFLQFVIGLEGMPRRYADYPAIESWVVLHHWQTIGAFILAIGIGIVFLNLFLSAKFGKKASDNPWESPSLEWLIPSPPPPHNFDKIPHMPEDWDPYNYEWLKKHKKLPY</sequence>
<feature type="transmembrane region" description="Helical" evidence="7">
    <location>
        <begin position="29"/>
        <end position="51"/>
    </location>
</feature>
<keyword evidence="3 6" id="KW-0812">Transmembrane</keyword>
<evidence type="ECO:0000256" key="6">
    <source>
        <dbReference type="RuleBase" id="RU000370"/>
    </source>
</evidence>
<keyword evidence="4 7" id="KW-1133">Transmembrane helix</keyword>
<dbReference type="GO" id="GO:0015990">
    <property type="term" value="P:electron transport coupled proton transport"/>
    <property type="evidence" value="ECO:0007669"/>
    <property type="project" value="TreeGrafter"/>
</dbReference>
<feature type="transmembrane region" description="Helical" evidence="7">
    <location>
        <begin position="111"/>
        <end position="132"/>
    </location>
</feature>
<feature type="transmembrane region" description="Helical" evidence="7">
    <location>
        <begin position="196"/>
        <end position="219"/>
    </location>
</feature>
<feature type="transmembrane region" description="Helical" evidence="7">
    <location>
        <begin position="347"/>
        <end position="368"/>
    </location>
</feature>
<dbReference type="GO" id="GO:0009060">
    <property type="term" value="P:aerobic respiration"/>
    <property type="evidence" value="ECO:0007669"/>
    <property type="project" value="InterPro"/>
</dbReference>
<comment type="similarity">
    <text evidence="6">Belongs to the heme-copper respiratory oxidase family.</text>
</comment>
<evidence type="ECO:0000256" key="4">
    <source>
        <dbReference type="ARBA" id="ARBA00022989"/>
    </source>
</evidence>
<dbReference type="GO" id="GO:0004129">
    <property type="term" value="F:cytochrome-c oxidase activity"/>
    <property type="evidence" value="ECO:0007669"/>
    <property type="project" value="InterPro"/>
</dbReference>
<dbReference type="InterPro" id="IPR036927">
    <property type="entry name" value="Cyt_c_oxase-like_su1_sf"/>
</dbReference>
<feature type="transmembrane region" description="Helical" evidence="7">
    <location>
        <begin position="275"/>
        <end position="296"/>
    </location>
</feature>